<protein>
    <submittedName>
        <fullName evidence="4">Phospholipase/Carboxylesterase</fullName>
    </submittedName>
</protein>
<evidence type="ECO:0000313" key="5">
    <source>
        <dbReference type="Proteomes" id="UP000005297"/>
    </source>
</evidence>
<dbReference type="InterPro" id="IPR050565">
    <property type="entry name" value="LYPA1-2/EST-like"/>
</dbReference>
<dbReference type="PANTHER" id="PTHR10655">
    <property type="entry name" value="LYSOPHOSPHOLIPASE-RELATED"/>
    <property type="match status" value="1"/>
</dbReference>
<comment type="similarity">
    <text evidence="1">Belongs to the AB hydrolase superfamily. AB hydrolase 2 family.</text>
</comment>
<dbReference type="FunCoup" id="Q0EZS0">
    <property type="interactions" value="21"/>
</dbReference>
<keyword evidence="2" id="KW-0378">Hydrolase</keyword>
<reference evidence="4 5" key="1">
    <citation type="submission" date="2006-09" db="EMBL/GenBank/DDBJ databases">
        <authorList>
            <person name="Emerson D."/>
            <person name="Ferriera S."/>
            <person name="Johnson J."/>
            <person name="Kravitz S."/>
            <person name="Halpern A."/>
            <person name="Remington K."/>
            <person name="Beeson K."/>
            <person name="Tran B."/>
            <person name="Rogers Y.-H."/>
            <person name="Friedman R."/>
            <person name="Venter J.C."/>
        </authorList>
    </citation>
    <scope>NUCLEOTIDE SEQUENCE [LARGE SCALE GENOMIC DNA]</scope>
    <source>
        <strain evidence="4 5">PV-1</strain>
    </source>
</reference>
<evidence type="ECO:0000313" key="4">
    <source>
        <dbReference type="EMBL" id="EAU54634.1"/>
    </source>
</evidence>
<gene>
    <name evidence="4" type="ORF">SPV1_13659</name>
</gene>
<dbReference type="SUPFAM" id="SSF53474">
    <property type="entry name" value="alpha/beta-Hydrolases"/>
    <property type="match status" value="1"/>
</dbReference>
<dbReference type="GO" id="GO:0016787">
    <property type="term" value="F:hydrolase activity"/>
    <property type="evidence" value="ECO:0007669"/>
    <property type="project" value="UniProtKB-KW"/>
</dbReference>
<dbReference type="PANTHER" id="PTHR10655:SF17">
    <property type="entry name" value="LYSOPHOSPHOLIPASE-LIKE PROTEIN 1"/>
    <property type="match status" value="1"/>
</dbReference>
<evidence type="ECO:0000259" key="3">
    <source>
        <dbReference type="Pfam" id="PF02230"/>
    </source>
</evidence>
<name>Q0EZS0_9PROT</name>
<sequence>MTLHPLPHITIETGEKPAASVIWLHGLGADGHDFEPVVPQLGLPADIAVRFIFPHAPSIPVTLNGGYIMPAWYDIRQNDLGIEHDEAGIQASSAGINMLIEQEIMRGIPADRIILAGFSQGAAMALYTGLRKPSPLAGIIVLSGYLLMPEAAAEYSQASLNTPLFMAHGIDDPVVPFALGDSCARQLKAAGYQLEWHSYPMQHSVCPQEINHIGQWIAERLRAISRP</sequence>
<keyword evidence="5" id="KW-1185">Reference proteome</keyword>
<dbReference type="InterPro" id="IPR029058">
    <property type="entry name" value="AB_hydrolase_fold"/>
</dbReference>
<feature type="domain" description="Phospholipase/carboxylesterase/thioesterase" evidence="3">
    <location>
        <begin position="11"/>
        <end position="218"/>
    </location>
</feature>
<dbReference type="RefSeq" id="WP_009850244.1">
    <property type="nucleotide sequence ID" value="NZ_DS022294.1"/>
</dbReference>
<evidence type="ECO:0000256" key="1">
    <source>
        <dbReference type="ARBA" id="ARBA00006499"/>
    </source>
</evidence>
<dbReference type="eggNOG" id="COG0400">
    <property type="taxonomic scope" value="Bacteria"/>
</dbReference>
<dbReference type="InParanoid" id="Q0EZS0"/>
<dbReference type="AlphaFoldDB" id="Q0EZS0"/>
<dbReference type="Proteomes" id="UP000005297">
    <property type="component" value="Unassembled WGS sequence"/>
</dbReference>
<comment type="caution">
    <text evidence="4">The sequence shown here is derived from an EMBL/GenBank/DDBJ whole genome shotgun (WGS) entry which is preliminary data.</text>
</comment>
<accession>Q0EZS0</accession>
<dbReference type="InterPro" id="IPR003140">
    <property type="entry name" value="PLipase/COase/thioEstase"/>
</dbReference>
<proteinExistence type="inferred from homology"/>
<dbReference type="HOGENOM" id="CLU_049413_3_2_0"/>
<dbReference type="OrthoDB" id="9801763at2"/>
<evidence type="ECO:0000256" key="2">
    <source>
        <dbReference type="ARBA" id="ARBA00022801"/>
    </source>
</evidence>
<dbReference type="Pfam" id="PF02230">
    <property type="entry name" value="Abhydrolase_2"/>
    <property type="match status" value="1"/>
</dbReference>
<dbReference type="STRING" id="314344.AL013_10085"/>
<organism evidence="4 5">
    <name type="scientific">Mariprofundus ferrooxydans PV-1</name>
    <dbReference type="NCBI Taxonomy" id="314345"/>
    <lineage>
        <taxon>Bacteria</taxon>
        <taxon>Pseudomonadati</taxon>
        <taxon>Pseudomonadota</taxon>
        <taxon>Candidatius Mariprofundia</taxon>
        <taxon>Mariprofundales</taxon>
        <taxon>Mariprofundaceae</taxon>
        <taxon>Mariprofundus</taxon>
    </lineage>
</organism>
<dbReference type="EMBL" id="AATS01000006">
    <property type="protein sequence ID" value="EAU54634.1"/>
    <property type="molecule type" value="Genomic_DNA"/>
</dbReference>
<dbReference type="Gene3D" id="3.40.50.1820">
    <property type="entry name" value="alpha/beta hydrolase"/>
    <property type="match status" value="1"/>
</dbReference>